<feature type="domain" description="Methyl-accepting transducer" evidence="8">
    <location>
        <begin position="434"/>
        <end position="670"/>
    </location>
</feature>
<dbReference type="PROSITE" id="PS50192">
    <property type="entry name" value="T_SNARE"/>
    <property type="match status" value="1"/>
</dbReference>
<dbReference type="RefSeq" id="WP_188965039.1">
    <property type="nucleotide sequence ID" value="NZ_BMKW01000001.1"/>
</dbReference>
<dbReference type="Gene3D" id="1.10.287.950">
    <property type="entry name" value="Methyl-accepting chemotaxis protein"/>
    <property type="match status" value="1"/>
</dbReference>
<dbReference type="EMBL" id="BMKW01000001">
    <property type="protein sequence ID" value="GGI98752.1"/>
    <property type="molecule type" value="Genomic_DNA"/>
</dbReference>
<dbReference type="InterPro" id="IPR000727">
    <property type="entry name" value="T_SNARE_dom"/>
</dbReference>
<protein>
    <submittedName>
        <fullName evidence="11">Methyl-accepting chemotaxis protein</fullName>
    </submittedName>
</protein>
<keyword evidence="2" id="KW-1003">Cell membrane</keyword>
<evidence type="ECO:0000256" key="1">
    <source>
        <dbReference type="ARBA" id="ARBA00004429"/>
    </source>
</evidence>
<evidence type="ECO:0000313" key="12">
    <source>
        <dbReference type="Proteomes" id="UP000661507"/>
    </source>
</evidence>
<keyword evidence="3 5" id="KW-0807">Transducer</keyword>
<feature type="region of interest" description="Disordered" evidence="6">
    <location>
        <begin position="444"/>
        <end position="463"/>
    </location>
</feature>
<dbReference type="GO" id="GO:0007165">
    <property type="term" value="P:signal transduction"/>
    <property type="evidence" value="ECO:0007669"/>
    <property type="project" value="UniProtKB-KW"/>
</dbReference>
<dbReference type="PROSITE" id="PS50885">
    <property type="entry name" value="HAMP"/>
    <property type="match status" value="1"/>
</dbReference>
<keyword evidence="12" id="KW-1185">Reference proteome</keyword>
<dbReference type="Gene3D" id="6.10.340.10">
    <property type="match status" value="1"/>
</dbReference>
<dbReference type="PROSITE" id="PS50111">
    <property type="entry name" value="CHEMOTAXIS_TRANSDUC_2"/>
    <property type="match status" value="1"/>
</dbReference>
<keyword evidence="7" id="KW-0812">Transmembrane</keyword>
<evidence type="ECO:0000256" key="6">
    <source>
        <dbReference type="SAM" id="MobiDB-lite"/>
    </source>
</evidence>
<comment type="similarity">
    <text evidence="4">Belongs to the methyl-accepting chemotaxis (MCP) protein family.</text>
</comment>
<evidence type="ECO:0000259" key="8">
    <source>
        <dbReference type="PROSITE" id="PS50111"/>
    </source>
</evidence>
<sequence length="690" mass="72581">MRIRTIATTALGGIAAIALVAGGLLLRSNLQELDKANDATALSAVFAGITRLPLLVAEDRSRLTRFITSDEAQEAATRARFGEARNELDSQINAVRGAVDRAGTILPRSVGTALNDLQTALAAVHRDAEAGRRLSRDERLVLQPQLSGRTLVAQTQFSTLIPSIEQQISRLSADLQTPAAMARLTVNLREAISGFLVPTGPSVRAHRAATPEELRRIDTAFGRYDTLTAEMQSRMAGDDAAPTLLRGYATMADRVLAPNKQLVDRTVDQARQGPPQTSEQDWNAAVDAFGGVAELRDVAAAVLMTEAEAVRAQAWQDLITGLVALGLGLVALGIGGWLFRRKVLGALTEITAAMTTVAAGRLDVDVPHLGRRDEVGELAQALETFKEAGLRSRAAEAAREAEERAKAERAARIDSQVSSFDTVAQVSLRRLTEATEAMTRAADTVSAASKTTGSRAGSVAATADQSSNEVQTVAAATEELSASVVEITRRVQNASSMAQEAVREAQAADSSVQGLAAAAKEIGQVVQLITDIAAQTNLLALNATIEAARAGEAGKGFAVVASEVKSLASQTTQATENISRQIAEIQAATAGAVTAIQGIGQRISQMSDVSADIASAVDQQGHATREIAESVQRTAVGTNAMRSEIGEVTQSAGQMHEVTDEMVTAIRTMSSESAGLRGEIGTFLERIRAA</sequence>
<reference evidence="11" key="2">
    <citation type="submission" date="2020-09" db="EMBL/GenBank/DDBJ databases">
        <authorList>
            <person name="Sun Q."/>
            <person name="Zhou Y."/>
        </authorList>
    </citation>
    <scope>NUCLEOTIDE SEQUENCE</scope>
    <source>
        <strain evidence="11">CGMCC 1.3617</strain>
    </source>
</reference>
<reference evidence="11" key="1">
    <citation type="journal article" date="2014" name="Int. J. Syst. Evol. Microbiol.">
        <title>Complete genome sequence of Corynebacterium casei LMG S-19264T (=DSM 44701T), isolated from a smear-ripened cheese.</title>
        <authorList>
            <consortium name="US DOE Joint Genome Institute (JGI-PGF)"/>
            <person name="Walter F."/>
            <person name="Albersmeier A."/>
            <person name="Kalinowski J."/>
            <person name="Ruckert C."/>
        </authorList>
    </citation>
    <scope>NUCLEOTIDE SEQUENCE</scope>
    <source>
        <strain evidence="11">CGMCC 1.3617</strain>
    </source>
</reference>
<keyword evidence="2" id="KW-0997">Cell inner membrane</keyword>
<dbReference type="SUPFAM" id="SSF58104">
    <property type="entry name" value="Methyl-accepting chemotaxis protein (MCP) signaling domain"/>
    <property type="match status" value="1"/>
</dbReference>
<dbReference type="Pfam" id="PF00015">
    <property type="entry name" value="MCPsignal"/>
    <property type="match status" value="1"/>
</dbReference>
<dbReference type="Pfam" id="PF00672">
    <property type="entry name" value="HAMP"/>
    <property type="match status" value="1"/>
</dbReference>
<feature type="domain" description="T-SNARE coiled-coil homology" evidence="9">
    <location>
        <begin position="596"/>
        <end position="648"/>
    </location>
</feature>
<evidence type="ECO:0000259" key="10">
    <source>
        <dbReference type="PROSITE" id="PS50885"/>
    </source>
</evidence>
<comment type="subcellular location">
    <subcellularLocation>
        <location evidence="1">Cell inner membrane</location>
        <topology evidence="1">Multi-pass membrane protein</topology>
    </subcellularLocation>
</comment>
<evidence type="ECO:0000256" key="2">
    <source>
        <dbReference type="ARBA" id="ARBA00022519"/>
    </source>
</evidence>
<evidence type="ECO:0000256" key="3">
    <source>
        <dbReference type="ARBA" id="ARBA00023224"/>
    </source>
</evidence>
<name>A0A917K2Q3_9PROT</name>
<dbReference type="PANTHER" id="PTHR32089:SF112">
    <property type="entry name" value="LYSOZYME-LIKE PROTEIN-RELATED"/>
    <property type="match status" value="1"/>
</dbReference>
<accession>A0A917K2Q3</accession>
<gene>
    <name evidence="11" type="ORF">GCM10011320_01920</name>
</gene>
<keyword evidence="7" id="KW-0472">Membrane</keyword>
<evidence type="ECO:0000259" key="9">
    <source>
        <dbReference type="PROSITE" id="PS50192"/>
    </source>
</evidence>
<dbReference type="InterPro" id="IPR003660">
    <property type="entry name" value="HAMP_dom"/>
</dbReference>
<evidence type="ECO:0000256" key="5">
    <source>
        <dbReference type="PROSITE-ProRule" id="PRU00284"/>
    </source>
</evidence>
<organism evidence="11 12">
    <name type="scientific">Neoroseomonas lacus</name>
    <dbReference type="NCBI Taxonomy" id="287609"/>
    <lineage>
        <taxon>Bacteria</taxon>
        <taxon>Pseudomonadati</taxon>
        <taxon>Pseudomonadota</taxon>
        <taxon>Alphaproteobacteria</taxon>
        <taxon>Acetobacterales</taxon>
        <taxon>Acetobacteraceae</taxon>
        <taxon>Neoroseomonas</taxon>
    </lineage>
</organism>
<feature type="domain" description="HAMP" evidence="10">
    <location>
        <begin position="341"/>
        <end position="394"/>
    </location>
</feature>
<dbReference type="AlphaFoldDB" id="A0A917K2Q3"/>
<dbReference type="SMART" id="SM00304">
    <property type="entry name" value="HAMP"/>
    <property type="match status" value="3"/>
</dbReference>
<dbReference type="SMART" id="SM00283">
    <property type="entry name" value="MA"/>
    <property type="match status" value="1"/>
</dbReference>
<feature type="compositionally biased region" description="Polar residues" evidence="6">
    <location>
        <begin position="446"/>
        <end position="455"/>
    </location>
</feature>
<keyword evidence="7" id="KW-1133">Transmembrane helix</keyword>
<evidence type="ECO:0000256" key="7">
    <source>
        <dbReference type="SAM" id="Phobius"/>
    </source>
</evidence>
<dbReference type="GO" id="GO:0005886">
    <property type="term" value="C:plasma membrane"/>
    <property type="evidence" value="ECO:0007669"/>
    <property type="project" value="UniProtKB-SubCell"/>
</dbReference>
<evidence type="ECO:0000313" key="11">
    <source>
        <dbReference type="EMBL" id="GGI98752.1"/>
    </source>
</evidence>
<dbReference type="Proteomes" id="UP000661507">
    <property type="component" value="Unassembled WGS sequence"/>
</dbReference>
<dbReference type="CDD" id="cd06225">
    <property type="entry name" value="HAMP"/>
    <property type="match status" value="1"/>
</dbReference>
<dbReference type="PANTHER" id="PTHR32089">
    <property type="entry name" value="METHYL-ACCEPTING CHEMOTAXIS PROTEIN MCPB"/>
    <property type="match status" value="1"/>
</dbReference>
<proteinExistence type="inferred from homology"/>
<evidence type="ECO:0000256" key="4">
    <source>
        <dbReference type="ARBA" id="ARBA00029447"/>
    </source>
</evidence>
<feature type="transmembrane region" description="Helical" evidence="7">
    <location>
        <begin position="318"/>
        <end position="339"/>
    </location>
</feature>
<comment type="caution">
    <text evidence="11">The sequence shown here is derived from an EMBL/GenBank/DDBJ whole genome shotgun (WGS) entry which is preliminary data.</text>
</comment>
<dbReference type="InterPro" id="IPR004089">
    <property type="entry name" value="MCPsignal_dom"/>
</dbReference>